<dbReference type="InterPro" id="IPR001296">
    <property type="entry name" value="Glyco_trans_1"/>
</dbReference>
<keyword evidence="2" id="KW-0808">Transferase</keyword>
<dbReference type="GO" id="GO:0016757">
    <property type="term" value="F:glycosyltransferase activity"/>
    <property type="evidence" value="ECO:0007669"/>
    <property type="project" value="InterPro"/>
</dbReference>
<comment type="caution">
    <text evidence="2">The sequence shown here is derived from an EMBL/GenBank/DDBJ whole genome shotgun (WGS) entry which is preliminary data.</text>
</comment>
<sequence length="421" mass="47592">MVDVLILSTYDTDGAGKFTLQLSNSLQELGYSTRVVCVRSRSGDVNTYGLIDGYPMRQVTYRLTQEFERRLFSVRPEYAFIHLHGLSDRSVLDSGVWPNKCRLIICTFLSGMMSPSAFLAVRERYRNPPVIFYGVDMNLYTGGCHYSRDCIAYQEDCSNCPAVPKSLRTKVNRDFKEKIDCFQRIKQHIVVASSNEHYQQMSRSRIFEKSDIRHLLMAVDNCLYGKYEATREDLKKTYGFTGRAILVRSSSEPRKGCDLFVEAIRRIEKEMPEILNTMTIVAIGDQYVSDQLRDLQLNIYSPGFISDKDELSKMYSAADVFLMTSHSDSGPVMLAQSLMSGTPVISTDVGLARDLVCPPLNGNIMKSPCASELKDLVVSFFDSSDEEIAIMRKNARELALEQLGEAHYQANLDKMVGEMLG</sequence>
<evidence type="ECO:0000313" key="2">
    <source>
        <dbReference type="EMBL" id="TVT58079.1"/>
    </source>
</evidence>
<gene>
    <name evidence="2" type="ORF">FHK82_05035</name>
</gene>
<dbReference type="AlphaFoldDB" id="A0A558DAQ6"/>
<dbReference type="SUPFAM" id="SSF53756">
    <property type="entry name" value="UDP-Glycosyltransferase/glycogen phosphorylase"/>
    <property type="match status" value="1"/>
</dbReference>
<evidence type="ECO:0000259" key="1">
    <source>
        <dbReference type="Pfam" id="PF00534"/>
    </source>
</evidence>
<dbReference type="Gene3D" id="3.40.50.2000">
    <property type="entry name" value="Glycogen Phosphorylase B"/>
    <property type="match status" value="1"/>
</dbReference>
<organism evidence="2 3">
    <name type="scientific">Sedimenticola thiotaurini</name>
    <dbReference type="NCBI Taxonomy" id="1543721"/>
    <lineage>
        <taxon>Bacteria</taxon>
        <taxon>Pseudomonadati</taxon>
        <taxon>Pseudomonadota</taxon>
        <taxon>Gammaproteobacteria</taxon>
        <taxon>Chromatiales</taxon>
        <taxon>Sedimenticolaceae</taxon>
        <taxon>Sedimenticola</taxon>
    </lineage>
</organism>
<protein>
    <submittedName>
        <fullName evidence="2">Glycosyltransferase</fullName>
    </submittedName>
</protein>
<dbReference type="PANTHER" id="PTHR12526">
    <property type="entry name" value="GLYCOSYLTRANSFERASE"/>
    <property type="match status" value="1"/>
</dbReference>
<accession>A0A558DAQ6</accession>
<dbReference type="GO" id="GO:1901135">
    <property type="term" value="P:carbohydrate derivative metabolic process"/>
    <property type="evidence" value="ECO:0007669"/>
    <property type="project" value="UniProtKB-ARBA"/>
</dbReference>
<proteinExistence type="predicted"/>
<name>A0A558DAQ6_9GAMM</name>
<dbReference type="Pfam" id="PF00534">
    <property type="entry name" value="Glycos_transf_1"/>
    <property type="match status" value="1"/>
</dbReference>
<evidence type="ECO:0000313" key="3">
    <source>
        <dbReference type="Proteomes" id="UP000317355"/>
    </source>
</evidence>
<feature type="domain" description="Glycosyl transferase family 1" evidence="1">
    <location>
        <begin position="245"/>
        <end position="397"/>
    </location>
</feature>
<dbReference type="EMBL" id="VMRY01000010">
    <property type="protein sequence ID" value="TVT58079.1"/>
    <property type="molecule type" value="Genomic_DNA"/>
</dbReference>
<dbReference type="Proteomes" id="UP000317355">
    <property type="component" value="Unassembled WGS sequence"/>
</dbReference>
<dbReference type="PANTHER" id="PTHR12526:SF637">
    <property type="entry name" value="GLYCOSYLTRANSFERASE EPSF-RELATED"/>
    <property type="match status" value="1"/>
</dbReference>
<reference evidence="2 3" key="1">
    <citation type="submission" date="2019-07" db="EMBL/GenBank/DDBJ databases">
        <title>The pathways for chlorine oxyanion respiration interact through the shared metabolite chlorate.</title>
        <authorList>
            <person name="Barnum T.P."/>
            <person name="Cheng Y."/>
            <person name="Hill K.A."/>
            <person name="Lucas L.N."/>
            <person name="Carlson H.K."/>
            <person name="Coates J.D."/>
        </authorList>
    </citation>
    <scope>NUCLEOTIDE SEQUENCE [LARGE SCALE GENOMIC DNA]</scope>
    <source>
        <strain evidence="2">BK-3</strain>
    </source>
</reference>